<organism evidence="1 2">
    <name type="scientific">Pseudomonas lundensis</name>
    <dbReference type="NCBI Taxonomy" id="86185"/>
    <lineage>
        <taxon>Bacteria</taxon>
        <taxon>Pseudomonadati</taxon>
        <taxon>Pseudomonadota</taxon>
        <taxon>Gammaproteobacteria</taxon>
        <taxon>Pseudomonadales</taxon>
        <taxon>Pseudomonadaceae</taxon>
        <taxon>Pseudomonas</taxon>
    </lineage>
</organism>
<reference evidence="1 2" key="1">
    <citation type="submission" date="2017-08" db="EMBL/GenBank/DDBJ databases">
        <authorList>
            <person name="Chaillou S."/>
        </authorList>
    </citation>
    <scope>NUCLEOTIDE SEQUENCE [LARGE SCALE GENOMIC DNA]</scope>
    <source>
        <strain evidence="1 2">MFPA15A1205</strain>
    </source>
</reference>
<protein>
    <submittedName>
        <fullName evidence="1">Uncharacterized protein</fullName>
    </submittedName>
</protein>
<dbReference type="EMBL" id="OBKZ01000050">
    <property type="protein sequence ID" value="SOB54777.1"/>
    <property type="molecule type" value="Genomic_DNA"/>
</dbReference>
<evidence type="ECO:0000313" key="1">
    <source>
        <dbReference type="EMBL" id="SOB54777.1"/>
    </source>
</evidence>
<comment type="caution">
    <text evidence="1">The sequence shown here is derived from an EMBL/GenBank/DDBJ whole genome shotgun (WGS) entry which is preliminary data.</text>
</comment>
<dbReference type="AlphaFoldDB" id="A0AAX2HCL6"/>
<evidence type="ECO:0000313" key="2">
    <source>
        <dbReference type="Proteomes" id="UP000219564"/>
    </source>
</evidence>
<gene>
    <name evidence="1" type="ORF">PLUA15_540036</name>
</gene>
<name>A0AAX2HCL6_9PSED</name>
<proteinExistence type="predicted"/>
<accession>A0AAX2HCL6</accession>
<dbReference type="RefSeq" id="WP_047277857.1">
    <property type="nucleotide sequence ID" value="NZ_JAAQYD010000007.1"/>
</dbReference>
<sequence length="77" mass="8616">MSRVHDIAVGIINARFVDLLAGNTSAQLHAETGMAYEMAHSLGAIDVDEYTHYVARHNRITERQHQELMAKLEGLRA</sequence>
<dbReference type="Proteomes" id="UP000219564">
    <property type="component" value="Unassembled WGS sequence"/>
</dbReference>